<accession>A0A1E5T1D4</accession>
<organism evidence="1 2">
    <name type="scientific">Roseivirga misakiensis</name>
    <dbReference type="NCBI Taxonomy" id="1563681"/>
    <lineage>
        <taxon>Bacteria</taxon>
        <taxon>Pseudomonadati</taxon>
        <taxon>Bacteroidota</taxon>
        <taxon>Cytophagia</taxon>
        <taxon>Cytophagales</taxon>
        <taxon>Roseivirgaceae</taxon>
        <taxon>Roseivirga</taxon>
    </lineage>
</organism>
<evidence type="ECO:0008006" key="3">
    <source>
        <dbReference type="Google" id="ProtNLM"/>
    </source>
</evidence>
<dbReference type="RefSeq" id="WP_069836675.1">
    <property type="nucleotide sequence ID" value="NZ_MDGQ01000005.1"/>
</dbReference>
<dbReference type="OrthoDB" id="5187906at2"/>
<comment type="caution">
    <text evidence="1">The sequence shown here is derived from an EMBL/GenBank/DDBJ whole genome shotgun (WGS) entry which is preliminary data.</text>
</comment>
<evidence type="ECO:0000313" key="1">
    <source>
        <dbReference type="EMBL" id="OEK05171.1"/>
    </source>
</evidence>
<evidence type="ECO:0000313" key="2">
    <source>
        <dbReference type="Proteomes" id="UP000095552"/>
    </source>
</evidence>
<dbReference type="AlphaFoldDB" id="A0A1E5T1D4"/>
<protein>
    <recommendedName>
        <fullName evidence="3">DUF2116 family Zn-ribbon domain-containing protein</fullName>
    </recommendedName>
</protein>
<reference evidence="1 2" key="1">
    <citation type="submission" date="2016-08" db="EMBL/GenBank/DDBJ databases">
        <title>Draft genome of Fabibacter sp. strain SK-8.</title>
        <authorList>
            <person name="Wong S.-K."/>
            <person name="Hamasaki K."/>
            <person name="Yoshizawa S."/>
        </authorList>
    </citation>
    <scope>NUCLEOTIDE SEQUENCE [LARGE SCALE GENOMIC DNA]</scope>
    <source>
        <strain evidence="1 2">SK-8</strain>
    </source>
</reference>
<keyword evidence="2" id="KW-1185">Reference proteome</keyword>
<proteinExistence type="predicted"/>
<dbReference type="STRING" id="1563681.BFP71_17325"/>
<name>A0A1E5T1D4_9BACT</name>
<dbReference type="EMBL" id="MDGQ01000005">
    <property type="protein sequence ID" value="OEK05171.1"/>
    <property type="molecule type" value="Genomic_DNA"/>
</dbReference>
<gene>
    <name evidence="1" type="ORF">BFP71_17325</name>
</gene>
<dbReference type="Proteomes" id="UP000095552">
    <property type="component" value="Unassembled WGS sequence"/>
</dbReference>
<sequence length="120" mass="14239">MEEKKCLECGKPVFGRRDKKFCDDQCRNTYNNKQNADSNNYVRNVHNILRKNRRILEELNPKGKSKTSRSKLNEKGFDFNYHTSTYTTKAGATYFFCYEYGYLPIEGDYFALVKKQEYVN</sequence>